<organism evidence="3 4">
    <name type="scientific">Blumeria graminis f. sp. triticale</name>
    <dbReference type="NCBI Taxonomy" id="1689686"/>
    <lineage>
        <taxon>Eukaryota</taxon>
        <taxon>Fungi</taxon>
        <taxon>Dikarya</taxon>
        <taxon>Ascomycota</taxon>
        <taxon>Pezizomycotina</taxon>
        <taxon>Leotiomycetes</taxon>
        <taxon>Erysiphales</taxon>
        <taxon>Erysiphaceae</taxon>
        <taxon>Blumeria</taxon>
    </lineage>
</organism>
<evidence type="ECO:0000313" key="4">
    <source>
        <dbReference type="Proteomes" id="UP000683417"/>
    </source>
</evidence>
<comment type="caution">
    <text evidence="3">The sequence shown here is derived from an EMBL/GenBank/DDBJ whole genome shotgun (WGS) entry which is preliminary data.</text>
</comment>
<feature type="compositionally biased region" description="Basic and acidic residues" evidence="2">
    <location>
        <begin position="987"/>
        <end position="1004"/>
    </location>
</feature>
<name>A0A9W4D991_BLUGR</name>
<proteinExistence type="predicted"/>
<dbReference type="AlphaFoldDB" id="A0A9W4D991"/>
<feature type="region of interest" description="Disordered" evidence="2">
    <location>
        <begin position="978"/>
        <end position="1004"/>
    </location>
</feature>
<feature type="compositionally biased region" description="Polar residues" evidence="2">
    <location>
        <begin position="362"/>
        <end position="372"/>
    </location>
</feature>
<gene>
    <name evidence="3" type="ORF">BGTH12_LOCUS5013</name>
</gene>
<reference evidence="3" key="1">
    <citation type="submission" date="2020-10" db="EMBL/GenBank/DDBJ databases">
        <authorList>
            <person name="Muller C M."/>
        </authorList>
    </citation>
    <scope>NUCLEOTIDE SEQUENCE</scope>
    <source>
        <strain evidence="3">THUN-12</strain>
    </source>
</reference>
<keyword evidence="1" id="KW-0677">Repeat</keyword>
<feature type="compositionally biased region" description="Polar residues" evidence="2">
    <location>
        <begin position="70"/>
        <end position="101"/>
    </location>
</feature>
<protein>
    <submittedName>
        <fullName evidence="3">BgTH12-03314</fullName>
    </submittedName>
</protein>
<dbReference type="InterPro" id="IPR006597">
    <property type="entry name" value="Sel1-like"/>
</dbReference>
<evidence type="ECO:0000256" key="1">
    <source>
        <dbReference type="ARBA" id="ARBA00022737"/>
    </source>
</evidence>
<dbReference type="EMBL" id="CAJHIT010000007">
    <property type="protein sequence ID" value="CAD6503655.1"/>
    <property type="molecule type" value="Genomic_DNA"/>
</dbReference>
<dbReference type="PANTHER" id="PTHR46430:SF3">
    <property type="entry name" value="ACTIVATOR OF C KINASE PROTEIN 1"/>
    <property type="match status" value="1"/>
</dbReference>
<feature type="compositionally biased region" description="Polar residues" evidence="2">
    <location>
        <begin position="224"/>
        <end position="236"/>
    </location>
</feature>
<feature type="region of interest" description="Disordered" evidence="2">
    <location>
        <begin position="350"/>
        <end position="372"/>
    </location>
</feature>
<dbReference type="InterPro" id="IPR051726">
    <property type="entry name" value="Chitin_Synth_Reg"/>
</dbReference>
<feature type="compositionally biased region" description="Basic and acidic residues" evidence="2">
    <location>
        <begin position="194"/>
        <end position="207"/>
    </location>
</feature>
<evidence type="ECO:0000313" key="3">
    <source>
        <dbReference type="EMBL" id="CAD6503655.1"/>
    </source>
</evidence>
<feature type="region of interest" description="Disordered" evidence="2">
    <location>
        <begin position="570"/>
        <end position="598"/>
    </location>
</feature>
<feature type="region of interest" description="Disordered" evidence="2">
    <location>
        <begin position="1"/>
        <end position="314"/>
    </location>
</feature>
<sequence>MSYNQGPHSGLQRPYNGPAIQRQMPRQNHNTPQLSQQESQYQYDNNGYNYGNYAPAQDYTTVNQDHHSGARSNGYPSSNQRYNPSQQIQDSFTDLRSFPSQRSRDANPPVQRPATADGMRGGYRDPAGQGRTYSNNRPMVRDGNNPSLMRRSDTADSGRAPVARKPLVAPLKSPDQPAWDNPFPTFPGTQKKTSRTEEREILRKMETLEINDAQPSGPKDKQTKYPNSRGTPSNRSEYPPGRNLQQGSSEDYGRMGPENPNATREYPPSDYAQGYSGQRRDMQRPGYGPSNNRNVYPGPGNDNGRFGNPPDIYGNGNPTPIVRSMTTPIKAPTAVRNGPPGPLAAGFGESYQNGPPRGVPTRPSTASGTKPQQTYFKQNVDFGSGLNVDESYQNSHQRNESVSDLYDNYYRPENIVEPHLYGVEMPDFDANPAKPHRRGASFDEHIQAPAQNYSSKNVMTAIQPQTDARGIIYQNQSQAGEFVPNTENYRYDNWYENDPYNQGINPSMNTEYNDYNDYNEPPPSTFHAPPRTTSAATYTESNGNQNYAENGYNDPASVRYASSTLEKVSDDTLPLHPQPLRTGTISNPAIPQAKNKPMPIRNYNNSTPVQLPRNPSLDINSVAKTNSPSETAMELESLRNFAKLNPTDQTAQLQLARCLVDASEASVQAIPDQRARNKAREKYIMDAHKILKKLAAQQYVEAMFFLADCYGKGTFGVEADYKEAFSLYQSAAKAGHAAAAYRTAVCCELGNEEGGGTRKDPLKAIQWYKRAATLGDTPAMYKMGIVLLKGLLGQTRNPREAIGWLKRAAERADPENPHALHELALLYEQPQATETSIIRDEVYSFQLFQQAADLGYKFSQFRLGCAYEYGLFNCPIDPRLSILWYSRAAAQEEHQSELALSGWYLTGSEGVLQQSDTEAYLWARKAALAGLAKAEYAMGYFTEVGIGSPGNLEDAKRWYWRAAAQNFPKARERLEDLKKGGSKAALRTREKISRSKKNTKDGLY</sequence>
<dbReference type="SMART" id="SM00671">
    <property type="entry name" value="SEL1"/>
    <property type="match status" value="7"/>
</dbReference>
<feature type="compositionally biased region" description="Low complexity" evidence="2">
    <location>
        <begin position="40"/>
        <end position="53"/>
    </location>
</feature>
<evidence type="ECO:0000256" key="2">
    <source>
        <dbReference type="SAM" id="MobiDB-lite"/>
    </source>
</evidence>
<feature type="compositionally biased region" description="Polar residues" evidence="2">
    <location>
        <begin position="24"/>
        <end position="39"/>
    </location>
</feature>
<dbReference type="Proteomes" id="UP000683417">
    <property type="component" value="Unassembled WGS sequence"/>
</dbReference>
<dbReference type="PANTHER" id="PTHR46430">
    <property type="entry name" value="PROTEIN SKT5-RELATED"/>
    <property type="match status" value="1"/>
</dbReference>
<dbReference type="Pfam" id="PF08238">
    <property type="entry name" value="Sel1"/>
    <property type="match status" value="7"/>
</dbReference>
<accession>A0A9W4D991</accession>